<keyword evidence="7 9" id="KW-0472">Membrane</keyword>
<dbReference type="RefSeq" id="WP_146323077.1">
    <property type="nucleotide sequence ID" value="NZ_BAABLR010000076.1"/>
</dbReference>
<dbReference type="EMBL" id="VOHM01000001">
    <property type="protein sequence ID" value="TWT28961.1"/>
    <property type="molecule type" value="Genomic_DNA"/>
</dbReference>
<dbReference type="Pfam" id="PF00950">
    <property type="entry name" value="ABC-3"/>
    <property type="match status" value="1"/>
</dbReference>
<comment type="subcellular location">
    <subcellularLocation>
        <location evidence="1 8">Cell membrane</location>
        <topology evidence="1 8">Multi-pass membrane protein</topology>
    </subcellularLocation>
</comment>
<feature type="transmembrane region" description="Helical" evidence="9">
    <location>
        <begin position="74"/>
        <end position="93"/>
    </location>
</feature>
<feature type="transmembrane region" description="Helical" evidence="9">
    <location>
        <begin position="99"/>
        <end position="123"/>
    </location>
</feature>
<keyword evidence="4" id="KW-1003">Cell membrane</keyword>
<evidence type="ECO:0000256" key="9">
    <source>
        <dbReference type="SAM" id="Phobius"/>
    </source>
</evidence>
<evidence type="ECO:0000256" key="7">
    <source>
        <dbReference type="ARBA" id="ARBA00023136"/>
    </source>
</evidence>
<comment type="caution">
    <text evidence="10">The sequence shown here is derived from an EMBL/GenBank/DDBJ whole genome shotgun (WGS) entry which is preliminary data.</text>
</comment>
<keyword evidence="3 8" id="KW-0813">Transport</keyword>
<dbReference type="InterPro" id="IPR037294">
    <property type="entry name" value="ABC_BtuC-like"/>
</dbReference>
<dbReference type="GO" id="GO:0010043">
    <property type="term" value="P:response to zinc ion"/>
    <property type="evidence" value="ECO:0007669"/>
    <property type="project" value="TreeGrafter"/>
</dbReference>
<name>A0A5C5UR44_9CORY</name>
<evidence type="ECO:0000256" key="3">
    <source>
        <dbReference type="ARBA" id="ARBA00022448"/>
    </source>
</evidence>
<dbReference type="Gene3D" id="1.10.3470.10">
    <property type="entry name" value="ABC transporter involved in vitamin B12 uptake, BtuC"/>
    <property type="match status" value="1"/>
</dbReference>
<dbReference type="GO" id="GO:0055085">
    <property type="term" value="P:transmembrane transport"/>
    <property type="evidence" value="ECO:0007669"/>
    <property type="project" value="InterPro"/>
</dbReference>
<feature type="transmembrane region" description="Helical" evidence="9">
    <location>
        <begin position="144"/>
        <end position="168"/>
    </location>
</feature>
<gene>
    <name evidence="10" type="ORF">FRX94_00090</name>
</gene>
<feature type="transmembrane region" description="Helical" evidence="9">
    <location>
        <begin position="47"/>
        <end position="67"/>
    </location>
</feature>
<dbReference type="GO" id="GO:0043190">
    <property type="term" value="C:ATP-binding cassette (ABC) transporter complex"/>
    <property type="evidence" value="ECO:0007669"/>
    <property type="project" value="InterPro"/>
</dbReference>
<feature type="transmembrane region" description="Helical" evidence="9">
    <location>
        <begin position="233"/>
        <end position="256"/>
    </location>
</feature>
<dbReference type="OrthoDB" id="1016457at2"/>
<evidence type="ECO:0000256" key="1">
    <source>
        <dbReference type="ARBA" id="ARBA00004651"/>
    </source>
</evidence>
<proteinExistence type="inferred from homology"/>
<dbReference type="InterPro" id="IPR001626">
    <property type="entry name" value="ABC_TroCD"/>
</dbReference>
<comment type="similarity">
    <text evidence="2 8">Belongs to the ABC-3 integral membrane protein family.</text>
</comment>
<keyword evidence="11" id="KW-1185">Reference proteome</keyword>
<dbReference type="Proteomes" id="UP000320791">
    <property type="component" value="Unassembled WGS sequence"/>
</dbReference>
<organism evidence="10 11">
    <name type="scientific">Corynebacterium canis</name>
    <dbReference type="NCBI Taxonomy" id="679663"/>
    <lineage>
        <taxon>Bacteria</taxon>
        <taxon>Bacillati</taxon>
        <taxon>Actinomycetota</taxon>
        <taxon>Actinomycetes</taxon>
        <taxon>Mycobacteriales</taxon>
        <taxon>Corynebacteriaceae</taxon>
        <taxon>Corynebacterium</taxon>
    </lineage>
</organism>
<dbReference type="AlphaFoldDB" id="A0A5C5UR44"/>
<evidence type="ECO:0000313" key="10">
    <source>
        <dbReference type="EMBL" id="TWT28961.1"/>
    </source>
</evidence>
<dbReference type="SUPFAM" id="SSF81345">
    <property type="entry name" value="ABC transporter involved in vitamin B12 uptake, BtuC"/>
    <property type="match status" value="1"/>
</dbReference>
<evidence type="ECO:0000256" key="5">
    <source>
        <dbReference type="ARBA" id="ARBA00022692"/>
    </source>
</evidence>
<evidence type="ECO:0000256" key="2">
    <source>
        <dbReference type="ARBA" id="ARBA00008034"/>
    </source>
</evidence>
<accession>A0A5C5UR44</accession>
<feature type="transmembrane region" description="Helical" evidence="9">
    <location>
        <begin position="194"/>
        <end position="221"/>
    </location>
</feature>
<evidence type="ECO:0000313" key="11">
    <source>
        <dbReference type="Proteomes" id="UP000320791"/>
    </source>
</evidence>
<protein>
    <submittedName>
        <fullName evidence="10">Metal ABC transporter permease</fullName>
    </submittedName>
</protein>
<dbReference type="PANTHER" id="PTHR30477:SF3">
    <property type="entry name" value="METAL TRANSPORT SYSTEM MEMBRANE PROTEIN CT_069-RELATED"/>
    <property type="match status" value="1"/>
</dbReference>
<feature type="transmembrane region" description="Helical" evidence="9">
    <location>
        <begin position="262"/>
        <end position="281"/>
    </location>
</feature>
<feature type="transmembrane region" description="Helical" evidence="9">
    <location>
        <begin position="15"/>
        <end position="35"/>
    </location>
</feature>
<keyword evidence="5 8" id="KW-0812">Transmembrane</keyword>
<evidence type="ECO:0000256" key="6">
    <source>
        <dbReference type="ARBA" id="ARBA00022989"/>
    </source>
</evidence>
<keyword evidence="6 9" id="KW-1133">Transmembrane helix</keyword>
<evidence type="ECO:0000256" key="4">
    <source>
        <dbReference type="ARBA" id="ARBA00022475"/>
    </source>
</evidence>
<sequence length="291" mass="30688">MSLIEFLSEFAYRRIVYGTVLIGACSGAMGAFLYLRKQSLMSDVIGHSATPGVMGAFLVIGFSPFLVDARAMPVITVGALITGLLSVVLANRVADTTRIGIDATMAVMLSLFLGGGLLLLQIIQRSRIPGKGGIEELMFGNAATLTNLDVTTIAVVCIVVIVLLAVFWRPFTFMTFDNEMAYIAGLPLRWLNPFFFALIVLAMVIGVKAVGLILMIAFAVFPPAAARQFSKTVGSMVILSGVFGAIAAVLGTYFSVAAGKVPTGPAIVLVLSVIVAISMVFTPKRSGVRAA</sequence>
<dbReference type="PANTHER" id="PTHR30477">
    <property type="entry name" value="ABC-TRANSPORTER METAL-BINDING PROTEIN"/>
    <property type="match status" value="1"/>
</dbReference>
<evidence type="ECO:0000256" key="8">
    <source>
        <dbReference type="RuleBase" id="RU003943"/>
    </source>
</evidence>
<reference evidence="10 11" key="1">
    <citation type="submission" date="2019-08" db="EMBL/GenBank/DDBJ databases">
        <authorList>
            <person name="Lei W."/>
        </authorList>
    </citation>
    <scope>NUCLEOTIDE SEQUENCE [LARGE SCALE GENOMIC DNA]</scope>
    <source>
        <strain evidence="10 11">CCUG 58627</strain>
    </source>
</reference>